<keyword evidence="6" id="KW-1185">Reference proteome</keyword>
<reference evidence="6" key="3">
    <citation type="submission" date="2023-07" db="EMBL/GenBank/DDBJ databases">
        <title>Description of Mycobacterium gordonae subsp. intergordonae subsp.nov. and Mycobacterium gordonae subsp. gordonae subsp. nov.</title>
        <authorList>
            <person name="Huang H."/>
        </authorList>
    </citation>
    <scope>NUCLEOTIDE SEQUENCE [LARGE SCALE GENOMIC DNA]</scope>
    <source>
        <strain evidence="6">24</strain>
    </source>
</reference>
<dbReference type="InterPro" id="IPR036388">
    <property type="entry name" value="WH-like_DNA-bd_sf"/>
</dbReference>
<keyword evidence="3" id="KW-0804">Transcription</keyword>
<dbReference type="AlphaFoldDB" id="A0A7D6E0A9"/>
<evidence type="ECO:0000259" key="4">
    <source>
        <dbReference type="PROSITE" id="PS51118"/>
    </source>
</evidence>
<evidence type="ECO:0000256" key="2">
    <source>
        <dbReference type="ARBA" id="ARBA00023125"/>
    </source>
</evidence>
<dbReference type="Pfam" id="PF01638">
    <property type="entry name" value="HxlR"/>
    <property type="match status" value="1"/>
</dbReference>
<dbReference type="EMBL" id="CP059165">
    <property type="protein sequence ID" value="QLL05326.1"/>
    <property type="molecule type" value="Genomic_DNA"/>
</dbReference>
<dbReference type="Proteomes" id="UP000510682">
    <property type="component" value="Chromosome"/>
</dbReference>
<dbReference type="InterPro" id="IPR002577">
    <property type="entry name" value="HTH_HxlR"/>
</dbReference>
<protein>
    <submittedName>
        <fullName evidence="5">Helix-turn-helix transcriptional regulator</fullName>
    </submittedName>
</protein>
<sequence>MSRDYGQYCGLARALDVVGDRWNLLIVRELLMAPARFGALRDGLPGIATNLLTDRLRDLEAAGVIERRLSDDANAITYALTPWGAQLREPINSLIRWSTPLMIRGPEGDGFRPDGLLVALPALFSGRKPVDRSVAVGVKVDGVMVQLRGTESGIAVDRPDGRQLDAVLTAEAQLVLGLAAGLLSLDDIAASVDITGDQSALRNFFEAPKSGLPG</sequence>
<dbReference type="SUPFAM" id="SSF46785">
    <property type="entry name" value="Winged helix' DNA-binding domain"/>
    <property type="match status" value="1"/>
</dbReference>
<accession>A0A7D6E0A9</accession>
<keyword evidence="2" id="KW-0238">DNA-binding</keyword>
<dbReference type="PROSITE" id="PS51118">
    <property type="entry name" value="HTH_HXLR"/>
    <property type="match status" value="1"/>
</dbReference>
<dbReference type="Gene3D" id="1.10.10.10">
    <property type="entry name" value="Winged helix-like DNA-binding domain superfamily/Winged helix DNA-binding domain"/>
    <property type="match status" value="1"/>
</dbReference>
<feature type="domain" description="HTH hxlR-type" evidence="4">
    <location>
        <begin position="9"/>
        <end position="106"/>
    </location>
</feature>
<dbReference type="RefSeq" id="WP_180913736.1">
    <property type="nucleotide sequence ID" value="NZ_CP059165.1"/>
</dbReference>
<evidence type="ECO:0000313" key="6">
    <source>
        <dbReference type="Proteomes" id="UP000510682"/>
    </source>
</evidence>
<reference evidence="6" key="1">
    <citation type="submission" date="2020-07" db="EMBL/GenBank/DDBJ databases">
        <title>Description of Mycobacterium gordonae subsp. intergordonae subsp.nov. and Mycobacterium gordonae subsp. gordonae subsp. nov.</title>
        <authorList>
            <person name="Yu X."/>
        </authorList>
    </citation>
    <scope>NUCLEOTIDE SEQUENCE [LARGE SCALE GENOMIC DNA]</scope>
    <source>
        <strain evidence="6">24</strain>
    </source>
</reference>
<evidence type="ECO:0000256" key="1">
    <source>
        <dbReference type="ARBA" id="ARBA00023015"/>
    </source>
</evidence>
<dbReference type="InterPro" id="IPR036390">
    <property type="entry name" value="WH_DNA-bd_sf"/>
</dbReference>
<dbReference type="KEGG" id="mgor:H0P51_15700"/>
<evidence type="ECO:0000256" key="3">
    <source>
        <dbReference type="ARBA" id="ARBA00023163"/>
    </source>
</evidence>
<dbReference type="GO" id="GO:0003677">
    <property type="term" value="F:DNA binding"/>
    <property type="evidence" value="ECO:0007669"/>
    <property type="project" value="UniProtKB-KW"/>
</dbReference>
<gene>
    <name evidence="5" type="ORF">H0P51_15700</name>
</gene>
<name>A0A7D6E0A9_9MYCO</name>
<dbReference type="PANTHER" id="PTHR33204">
    <property type="entry name" value="TRANSCRIPTIONAL REGULATOR, MARR FAMILY"/>
    <property type="match status" value="1"/>
</dbReference>
<evidence type="ECO:0000313" key="5">
    <source>
        <dbReference type="EMBL" id="QLL05326.1"/>
    </source>
</evidence>
<organism evidence="5 6">
    <name type="scientific">Mycobacterium vicinigordonae</name>
    <dbReference type="NCBI Taxonomy" id="1719132"/>
    <lineage>
        <taxon>Bacteria</taxon>
        <taxon>Bacillati</taxon>
        <taxon>Actinomycetota</taxon>
        <taxon>Actinomycetes</taxon>
        <taxon>Mycobacteriales</taxon>
        <taxon>Mycobacteriaceae</taxon>
        <taxon>Mycobacterium</taxon>
    </lineage>
</organism>
<proteinExistence type="predicted"/>
<dbReference type="PANTHER" id="PTHR33204:SF18">
    <property type="entry name" value="TRANSCRIPTIONAL REGULATORY PROTEIN"/>
    <property type="match status" value="1"/>
</dbReference>
<keyword evidence="1" id="KW-0805">Transcription regulation</keyword>
<reference evidence="5 6" key="2">
    <citation type="submission" date="2020-07" db="EMBL/GenBank/DDBJ databases">
        <authorList>
            <person name="Yu X."/>
        </authorList>
    </citation>
    <scope>NUCLEOTIDE SEQUENCE [LARGE SCALE GENOMIC DNA]</scope>
    <source>
        <strain evidence="6">24</strain>
    </source>
</reference>